<dbReference type="Proteomes" id="UP000887574">
    <property type="component" value="Unplaced"/>
</dbReference>
<accession>A0A915D931</accession>
<sequence length="160" mass="17664">MQLTDSKYVIQMLSDWKQTPLISKATTVSCASVYGEMQCTIILAQILAMSLVNSRLPTYTDTTPAILKYASFNLITTGLLFLTSVGLRKFSQTNTNIPLPRVVYAVLAVVDKLVPLPLPGKDAEESSSGYYSEIAHSLNHLLFAIVFFIYLVNVAVCFVF</sequence>
<evidence type="ECO:0000256" key="1">
    <source>
        <dbReference type="SAM" id="Phobius"/>
    </source>
</evidence>
<feature type="transmembrane region" description="Helical" evidence="1">
    <location>
        <begin position="138"/>
        <end position="159"/>
    </location>
</feature>
<keyword evidence="1" id="KW-0812">Transmembrane</keyword>
<dbReference type="AlphaFoldDB" id="A0A915D931"/>
<evidence type="ECO:0000313" key="3">
    <source>
        <dbReference type="WBParaSite" id="jg17421"/>
    </source>
</evidence>
<keyword evidence="1" id="KW-0472">Membrane</keyword>
<reference evidence="3" key="1">
    <citation type="submission" date="2022-11" db="UniProtKB">
        <authorList>
            <consortium name="WormBaseParasite"/>
        </authorList>
    </citation>
    <scope>IDENTIFICATION</scope>
</reference>
<proteinExistence type="predicted"/>
<dbReference type="InterPro" id="IPR038050">
    <property type="entry name" value="Neuro_actylchol_rec"/>
</dbReference>
<feature type="transmembrane region" description="Helical" evidence="1">
    <location>
        <begin position="66"/>
        <end position="87"/>
    </location>
</feature>
<keyword evidence="2" id="KW-1185">Reference proteome</keyword>
<organism evidence="2 3">
    <name type="scientific">Ditylenchus dipsaci</name>
    <dbReference type="NCBI Taxonomy" id="166011"/>
    <lineage>
        <taxon>Eukaryota</taxon>
        <taxon>Metazoa</taxon>
        <taxon>Ecdysozoa</taxon>
        <taxon>Nematoda</taxon>
        <taxon>Chromadorea</taxon>
        <taxon>Rhabditida</taxon>
        <taxon>Tylenchina</taxon>
        <taxon>Tylenchomorpha</taxon>
        <taxon>Sphaerularioidea</taxon>
        <taxon>Anguinidae</taxon>
        <taxon>Anguininae</taxon>
        <taxon>Ditylenchus</taxon>
    </lineage>
</organism>
<protein>
    <submittedName>
        <fullName evidence="3">Uncharacterized protein</fullName>
    </submittedName>
</protein>
<dbReference type="WBParaSite" id="jg17421">
    <property type="protein sequence ID" value="jg17421"/>
    <property type="gene ID" value="jg17421"/>
</dbReference>
<name>A0A915D931_9BILA</name>
<dbReference type="Gene3D" id="1.20.58.390">
    <property type="entry name" value="Neurotransmitter-gated ion-channel transmembrane domain"/>
    <property type="match status" value="1"/>
</dbReference>
<evidence type="ECO:0000313" key="2">
    <source>
        <dbReference type="Proteomes" id="UP000887574"/>
    </source>
</evidence>
<keyword evidence="1" id="KW-1133">Transmembrane helix</keyword>